<evidence type="ECO:0000313" key="1">
    <source>
        <dbReference type="EMBL" id="SPD75238.1"/>
    </source>
</evidence>
<reference evidence="1" key="1">
    <citation type="submission" date="2018-01" db="EMBL/GenBank/DDBJ databases">
        <authorList>
            <person name="Regsiter A."/>
            <person name="William W."/>
        </authorList>
    </citation>
    <scope>NUCLEOTIDE SEQUENCE</scope>
    <source>
        <strain evidence="1">TRIP AH-1</strain>
    </source>
</reference>
<proteinExistence type="predicted"/>
<dbReference type="EMBL" id="OJIN01000192">
    <property type="protein sequence ID" value="SPD75238.1"/>
    <property type="molecule type" value="Genomic_DNA"/>
</dbReference>
<dbReference type="AlphaFoldDB" id="A0A445N0F6"/>
<accession>A0A445N0F6</accession>
<sequence>MTRKGLIFDGRFTPTCVGTIKSYPLWTNMYPVHPHVRGDNKILSIMDKYVSGSPPRAWGQY</sequence>
<organism evidence="1">
    <name type="scientific">uncultured Desulfobacterium sp</name>
    <dbReference type="NCBI Taxonomy" id="201089"/>
    <lineage>
        <taxon>Bacteria</taxon>
        <taxon>Pseudomonadati</taxon>
        <taxon>Thermodesulfobacteriota</taxon>
        <taxon>Desulfobacteria</taxon>
        <taxon>Desulfobacterales</taxon>
        <taxon>Desulfobacteriaceae</taxon>
        <taxon>Desulfobacterium</taxon>
        <taxon>environmental samples</taxon>
    </lineage>
</organism>
<dbReference type="AntiFam" id="ANF00057">
    <property type="entry name" value="Translation of E. coli type CRISPR repeat"/>
</dbReference>
<protein>
    <submittedName>
        <fullName evidence="1">Uncharacterized protein</fullName>
    </submittedName>
</protein>
<name>A0A445N0F6_9BACT</name>
<dbReference type="AntiFam" id="ANF00006">
    <property type="entry name" value="Translation of CRISPR region"/>
</dbReference>
<gene>
    <name evidence="1" type="ORF">PITCH_A50040</name>
</gene>